<reference evidence="2 3" key="1">
    <citation type="journal article" date="2021" name="BMC Genomics">
        <title>Datura genome reveals duplications of psychoactive alkaloid biosynthetic genes and high mutation rate following tissue culture.</title>
        <authorList>
            <person name="Rajewski A."/>
            <person name="Carter-House D."/>
            <person name="Stajich J."/>
            <person name="Litt A."/>
        </authorList>
    </citation>
    <scope>NUCLEOTIDE SEQUENCE [LARGE SCALE GENOMIC DNA]</scope>
    <source>
        <strain evidence="2">AR-01</strain>
    </source>
</reference>
<sequence>MAKFIDELNCRTRSGSASISNPAQILTSAYAQHLRTPSERWSFGFGRGIRAVESSPSRDRRRHRPESRNGLDRVNSVYLGPIGDIQIRGDAVLPESSNANDKPPPGGRGCRIVDWLPAFRYPTKLPLPPSAAARLQRP</sequence>
<dbReference type="Proteomes" id="UP000823775">
    <property type="component" value="Unassembled WGS sequence"/>
</dbReference>
<organism evidence="2 3">
    <name type="scientific">Datura stramonium</name>
    <name type="common">Jimsonweed</name>
    <name type="synonym">Common thornapple</name>
    <dbReference type="NCBI Taxonomy" id="4076"/>
    <lineage>
        <taxon>Eukaryota</taxon>
        <taxon>Viridiplantae</taxon>
        <taxon>Streptophyta</taxon>
        <taxon>Embryophyta</taxon>
        <taxon>Tracheophyta</taxon>
        <taxon>Spermatophyta</taxon>
        <taxon>Magnoliopsida</taxon>
        <taxon>eudicotyledons</taxon>
        <taxon>Gunneridae</taxon>
        <taxon>Pentapetalae</taxon>
        <taxon>asterids</taxon>
        <taxon>lamiids</taxon>
        <taxon>Solanales</taxon>
        <taxon>Solanaceae</taxon>
        <taxon>Solanoideae</taxon>
        <taxon>Datureae</taxon>
        <taxon>Datura</taxon>
    </lineage>
</organism>
<keyword evidence="3" id="KW-1185">Reference proteome</keyword>
<comment type="caution">
    <text evidence="2">The sequence shown here is derived from an EMBL/GenBank/DDBJ whole genome shotgun (WGS) entry which is preliminary data.</text>
</comment>
<name>A0ABS8WMB8_DATST</name>
<evidence type="ECO:0000313" key="3">
    <source>
        <dbReference type="Proteomes" id="UP000823775"/>
    </source>
</evidence>
<dbReference type="EMBL" id="JACEIK010008266">
    <property type="protein sequence ID" value="MCE3051207.1"/>
    <property type="molecule type" value="Genomic_DNA"/>
</dbReference>
<protein>
    <submittedName>
        <fullName evidence="2">Uncharacterized protein</fullName>
    </submittedName>
</protein>
<gene>
    <name evidence="2" type="ORF">HAX54_049115</name>
</gene>
<proteinExistence type="predicted"/>
<accession>A0ABS8WMB8</accession>
<evidence type="ECO:0000313" key="2">
    <source>
        <dbReference type="EMBL" id="MCE3051207.1"/>
    </source>
</evidence>
<evidence type="ECO:0000256" key="1">
    <source>
        <dbReference type="SAM" id="MobiDB-lite"/>
    </source>
</evidence>
<feature type="region of interest" description="Disordered" evidence="1">
    <location>
        <begin position="52"/>
        <end position="74"/>
    </location>
</feature>